<dbReference type="InterPro" id="IPR036390">
    <property type="entry name" value="WH_DNA-bd_sf"/>
</dbReference>
<dbReference type="GO" id="GO:0016301">
    <property type="term" value="F:kinase activity"/>
    <property type="evidence" value="ECO:0007669"/>
    <property type="project" value="UniProtKB-KW"/>
</dbReference>
<dbReference type="SUPFAM" id="SSF46785">
    <property type="entry name" value="Winged helix' DNA-binding domain"/>
    <property type="match status" value="1"/>
</dbReference>
<dbReference type="RefSeq" id="WP_092590624.1">
    <property type="nucleotide sequence ID" value="NZ_FMWL01000007.1"/>
</dbReference>
<dbReference type="Proteomes" id="UP000199208">
    <property type="component" value="Unassembled WGS sequence"/>
</dbReference>
<dbReference type="InterPro" id="IPR012318">
    <property type="entry name" value="HTH_CRP"/>
</dbReference>
<organism evidence="5 6">
    <name type="scientific">Acidaminobacter hydrogenoformans DSM 2784</name>
    <dbReference type="NCBI Taxonomy" id="1120920"/>
    <lineage>
        <taxon>Bacteria</taxon>
        <taxon>Bacillati</taxon>
        <taxon>Bacillota</taxon>
        <taxon>Clostridia</taxon>
        <taxon>Peptostreptococcales</taxon>
        <taxon>Acidaminobacteraceae</taxon>
        <taxon>Acidaminobacter</taxon>
    </lineage>
</organism>
<dbReference type="Pfam" id="PF13545">
    <property type="entry name" value="HTH_Crp_2"/>
    <property type="match status" value="1"/>
</dbReference>
<protein>
    <submittedName>
        <fullName evidence="5">cAMP-binding domain of CRP or a regulatory subunit of cAMP-dependent protein kinases</fullName>
    </submittedName>
</protein>
<dbReference type="OrthoDB" id="3176638at2"/>
<dbReference type="GO" id="GO:0006355">
    <property type="term" value="P:regulation of DNA-templated transcription"/>
    <property type="evidence" value="ECO:0007669"/>
    <property type="project" value="InterPro"/>
</dbReference>
<feature type="domain" description="HTH crp-type" evidence="4">
    <location>
        <begin position="153"/>
        <end position="223"/>
    </location>
</feature>
<name>A0A1G5RZD2_9FIRM</name>
<keyword evidence="1" id="KW-0805">Transcription regulation</keyword>
<dbReference type="InterPro" id="IPR014710">
    <property type="entry name" value="RmlC-like_jellyroll"/>
</dbReference>
<keyword evidence="3" id="KW-0804">Transcription</keyword>
<evidence type="ECO:0000256" key="2">
    <source>
        <dbReference type="ARBA" id="ARBA00023125"/>
    </source>
</evidence>
<dbReference type="EMBL" id="FMWL01000007">
    <property type="protein sequence ID" value="SCZ79462.1"/>
    <property type="molecule type" value="Genomic_DNA"/>
</dbReference>
<evidence type="ECO:0000313" key="5">
    <source>
        <dbReference type="EMBL" id="SCZ79462.1"/>
    </source>
</evidence>
<keyword evidence="5" id="KW-0808">Transferase</keyword>
<dbReference type="PROSITE" id="PS51063">
    <property type="entry name" value="HTH_CRP_2"/>
    <property type="match status" value="1"/>
</dbReference>
<dbReference type="STRING" id="1120920.SAMN03080599_01773"/>
<keyword evidence="6" id="KW-1185">Reference proteome</keyword>
<evidence type="ECO:0000313" key="6">
    <source>
        <dbReference type="Proteomes" id="UP000199208"/>
    </source>
</evidence>
<proteinExistence type="predicted"/>
<dbReference type="AlphaFoldDB" id="A0A1G5RZD2"/>
<evidence type="ECO:0000256" key="3">
    <source>
        <dbReference type="ARBA" id="ARBA00023163"/>
    </source>
</evidence>
<keyword evidence="5" id="KW-0418">Kinase</keyword>
<sequence>MEDIITILTQTKLFQDLSSSTIKHSLMPHSNIRSFNPKECVIELLKPINSIGIILEGNLHTIQVFYDGSISLVDKLLPSYILGCDLICTKTKKAPYSVLSATASKVIFFPASLFLEPGNIIESERSKIVSHLLTHISQINMRNYYRNAILSQNSLRGRLMTYLSMQARRQNTPSFTIPFTREEMASFLCVNRSALSNELSKLKREGLLDYKKNQFTLVIQDPFFDAIFNPVSVCKKTTHYESPTTSKYI</sequence>
<keyword evidence="2" id="KW-0238">DNA-binding</keyword>
<reference evidence="5 6" key="1">
    <citation type="submission" date="2016-10" db="EMBL/GenBank/DDBJ databases">
        <authorList>
            <person name="de Groot N.N."/>
        </authorList>
    </citation>
    <scope>NUCLEOTIDE SEQUENCE [LARGE SCALE GENOMIC DNA]</scope>
    <source>
        <strain evidence="5 6">DSM 2784</strain>
    </source>
</reference>
<accession>A0A1G5RZD2</accession>
<evidence type="ECO:0000259" key="4">
    <source>
        <dbReference type="PROSITE" id="PS51063"/>
    </source>
</evidence>
<dbReference type="InterPro" id="IPR018490">
    <property type="entry name" value="cNMP-bd_dom_sf"/>
</dbReference>
<dbReference type="GO" id="GO:0003677">
    <property type="term" value="F:DNA binding"/>
    <property type="evidence" value="ECO:0007669"/>
    <property type="project" value="UniProtKB-KW"/>
</dbReference>
<dbReference type="Gene3D" id="2.60.120.10">
    <property type="entry name" value="Jelly Rolls"/>
    <property type="match status" value="1"/>
</dbReference>
<evidence type="ECO:0000256" key="1">
    <source>
        <dbReference type="ARBA" id="ARBA00023015"/>
    </source>
</evidence>
<dbReference type="SUPFAM" id="SSF51206">
    <property type="entry name" value="cAMP-binding domain-like"/>
    <property type="match status" value="1"/>
</dbReference>
<gene>
    <name evidence="5" type="ORF">SAMN03080599_01773</name>
</gene>